<dbReference type="Pfam" id="PF13404">
    <property type="entry name" value="HTH_AsnC-type"/>
    <property type="match status" value="1"/>
</dbReference>
<proteinExistence type="predicted"/>
<evidence type="ECO:0000256" key="1">
    <source>
        <dbReference type="ARBA" id="ARBA00023015"/>
    </source>
</evidence>
<name>A0A2T0WWM3_9RHOB</name>
<protein>
    <submittedName>
        <fullName evidence="5">DNA-binding Lrp family transcriptional regulator</fullName>
    </submittedName>
</protein>
<dbReference type="PANTHER" id="PTHR30154:SF53">
    <property type="entry name" value="HTH-TYPE TRANSCRIPTIONAL REGULATOR LRPC"/>
    <property type="match status" value="1"/>
</dbReference>
<dbReference type="GO" id="GO:0005829">
    <property type="term" value="C:cytosol"/>
    <property type="evidence" value="ECO:0007669"/>
    <property type="project" value="TreeGrafter"/>
</dbReference>
<dbReference type="RefSeq" id="WP_106263837.1">
    <property type="nucleotide sequence ID" value="NZ_PVTQ01000004.1"/>
</dbReference>
<evidence type="ECO:0000313" key="5">
    <source>
        <dbReference type="EMBL" id="PRY91103.1"/>
    </source>
</evidence>
<dbReference type="Proteomes" id="UP000238392">
    <property type="component" value="Unassembled WGS sequence"/>
</dbReference>
<dbReference type="SUPFAM" id="SSF46785">
    <property type="entry name" value="Winged helix' DNA-binding domain"/>
    <property type="match status" value="1"/>
</dbReference>
<dbReference type="SUPFAM" id="SSF54909">
    <property type="entry name" value="Dimeric alpha+beta barrel"/>
    <property type="match status" value="1"/>
</dbReference>
<dbReference type="InterPro" id="IPR019887">
    <property type="entry name" value="Tscrpt_reg_AsnC/Lrp_C"/>
</dbReference>
<feature type="domain" description="HTH asnC-type" evidence="4">
    <location>
        <begin position="3"/>
        <end position="65"/>
    </location>
</feature>
<organism evidence="5 6">
    <name type="scientific">Donghicola tyrosinivorans</name>
    <dbReference type="NCBI Taxonomy" id="1652492"/>
    <lineage>
        <taxon>Bacteria</taxon>
        <taxon>Pseudomonadati</taxon>
        <taxon>Pseudomonadota</taxon>
        <taxon>Alphaproteobacteria</taxon>
        <taxon>Rhodobacterales</taxon>
        <taxon>Roseobacteraceae</taxon>
        <taxon>Donghicola</taxon>
    </lineage>
</organism>
<keyword evidence="3" id="KW-0804">Transcription</keyword>
<dbReference type="Pfam" id="PF01037">
    <property type="entry name" value="AsnC_trans_reg"/>
    <property type="match status" value="1"/>
</dbReference>
<evidence type="ECO:0000256" key="3">
    <source>
        <dbReference type="ARBA" id="ARBA00023163"/>
    </source>
</evidence>
<evidence type="ECO:0000313" key="6">
    <source>
        <dbReference type="Proteomes" id="UP000238392"/>
    </source>
</evidence>
<dbReference type="GO" id="GO:0043565">
    <property type="term" value="F:sequence-specific DNA binding"/>
    <property type="evidence" value="ECO:0007669"/>
    <property type="project" value="InterPro"/>
</dbReference>
<dbReference type="PROSITE" id="PS50956">
    <property type="entry name" value="HTH_ASNC_2"/>
    <property type="match status" value="1"/>
</dbReference>
<dbReference type="InterPro" id="IPR000485">
    <property type="entry name" value="AsnC-type_HTH_dom"/>
</dbReference>
<dbReference type="InterPro" id="IPR011008">
    <property type="entry name" value="Dimeric_a/b-barrel"/>
</dbReference>
<dbReference type="EMBL" id="PVTQ01000004">
    <property type="protein sequence ID" value="PRY91103.1"/>
    <property type="molecule type" value="Genomic_DNA"/>
</dbReference>
<keyword evidence="6" id="KW-1185">Reference proteome</keyword>
<reference evidence="5 6" key="1">
    <citation type="submission" date="2018-03" db="EMBL/GenBank/DDBJ databases">
        <title>Genomic Encyclopedia of Archaeal and Bacterial Type Strains, Phase II (KMG-II): from individual species to whole genera.</title>
        <authorList>
            <person name="Goeker M."/>
        </authorList>
    </citation>
    <scope>NUCLEOTIDE SEQUENCE [LARGE SCALE GENOMIC DNA]</scope>
    <source>
        <strain evidence="5 6">DSM 100212</strain>
    </source>
</reference>
<keyword evidence="1" id="KW-0805">Transcription regulation</keyword>
<dbReference type="Gene3D" id="1.10.10.10">
    <property type="entry name" value="Winged helix-like DNA-binding domain superfamily/Winged helix DNA-binding domain"/>
    <property type="match status" value="1"/>
</dbReference>
<keyword evidence="2 5" id="KW-0238">DNA-binding</keyword>
<dbReference type="InterPro" id="IPR019888">
    <property type="entry name" value="Tscrpt_reg_AsnC-like"/>
</dbReference>
<sequence length="145" mass="15690">MQLDATDLALIASLSENARLSVSTLARRVGLARTTVQARVERLEKNGVIAGYALRLGEGARPALHATLLLKIEPKESTSIQSRLRTLPEVRSITTASGRYDLIAEISCDSPAILDRVLEAVTSASGILESESLIHLSTRLDRRNS</sequence>
<dbReference type="InterPro" id="IPR036390">
    <property type="entry name" value="WH_DNA-bd_sf"/>
</dbReference>
<dbReference type="PANTHER" id="PTHR30154">
    <property type="entry name" value="LEUCINE-RESPONSIVE REGULATORY PROTEIN"/>
    <property type="match status" value="1"/>
</dbReference>
<evidence type="ECO:0000259" key="4">
    <source>
        <dbReference type="PROSITE" id="PS50956"/>
    </source>
</evidence>
<accession>A0A2T0WWM3</accession>
<dbReference type="GO" id="GO:0043200">
    <property type="term" value="P:response to amino acid"/>
    <property type="evidence" value="ECO:0007669"/>
    <property type="project" value="TreeGrafter"/>
</dbReference>
<comment type="caution">
    <text evidence="5">The sequence shown here is derived from an EMBL/GenBank/DDBJ whole genome shotgun (WGS) entry which is preliminary data.</text>
</comment>
<dbReference type="AlphaFoldDB" id="A0A2T0WWM3"/>
<evidence type="ECO:0000256" key="2">
    <source>
        <dbReference type="ARBA" id="ARBA00023125"/>
    </source>
</evidence>
<dbReference type="OrthoDB" id="9809462at2"/>
<gene>
    <name evidence="5" type="ORF">CLV74_104116</name>
</gene>
<dbReference type="SMART" id="SM00344">
    <property type="entry name" value="HTH_ASNC"/>
    <property type="match status" value="1"/>
</dbReference>
<dbReference type="PRINTS" id="PR00033">
    <property type="entry name" value="HTHASNC"/>
</dbReference>
<dbReference type="InterPro" id="IPR036388">
    <property type="entry name" value="WH-like_DNA-bd_sf"/>
</dbReference>
<dbReference type="Gene3D" id="3.30.70.920">
    <property type="match status" value="1"/>
</dbReference>